<keyword evidence="4" id="KW-0614">Plasmid</keyword>
<feature type="domain" description="Type 4 fimbrial biogenesis protein PilX N-terminal" evidence="3">
    <location>
        <begin position="102"/>
        <end position="151"/>
    </location>
</feature>
<evidence type="ECO:0000313" key="4">
    <source>
        <dbReference type="EMBL" id="AEG71350.1"/>
    </source>
</evidence>
<geneLocation type="plasmid" evidence="5"/>
<keyword evidence="1" id="KW-0472">Membrane</keyword>
<dbReference type="HOGENOM" id="CLU_086355_0_0_4"/>
<name>F6G9Y2_RALS8</name>
<sequence length="281" mass="30351">MLAQWRNSRAAGERRVCVQRHVWRRYQWQRLRRHVHVRHPGAVGRVLGAGPLHPGDADVHDVVLGLRRADPDYPVGPEHQPDGACHMNRFNRHLRPGCRADQGYTLIVGLLLLIVLTLFGLGMFRSLGLQDRIAANTRDKQRAFEAAQSALQYGEWWLGQSSSLSATTCSGVTSANVSSGMRVCSQTLSTLTTPTSLPWSVRSDYLPPSMTANGGGGLASSGDVNYAAKPGLYISYLGLSANGLAALYQVTAFGYGGDATTASVVQSTYQIASSAKDLGQQ</sequence>
<keyword evidence="1" id="KW-0812">Transmembrane</keyword>
<evidence type="ECO:0000259" key="2">
    <source>
        <dbReference type="Pfam" id="PF13681"/>
    </source>
</evidence>
<feature type="transmembrane region" description="Helical" evidence="1">
    <location>
        <begin position="104"/>
        <end position="124"/>
    </location>
</feature>
<reference evidence="4 5" key="1">
    <citation type="journal article" date="2011" name="J. Bacteriol.">
        <title>Complete genome sequence of the plant pathogen Ralstonia solanacearum strain Po82.</title>
        <authorList>
            <person name="Xu J."/>
            <person name="Zheng H.J."/>
            <person name="Liu L."/>
            <person name="Pan Z.C."/>
            <person name="Prior P."/>
            <person name="Tang B."/>
            <person name="Xu J.S."/>
            <person name="Zhang H."/>
            <person name="Tian Q."/>
            <person name="Zhang L.Q."/>
            <person name="Feng J."/>
        </authorList>
    </citation>
    <scope>NUCLEOTIDE SEQUENCE [LARGE SCALE GENOMIC DNA]</scope>
    <source>
        <strain evidence="5">Po82</strain>
    </source>
</reference>
<keyword evidence="1" id="KW-1133">Transmembrane helix</keyword>
<evidence type="ECO:0000259" key="3">
    <source>
        <dbReference type="Pfam" id="PF14341"/>
    </source>
</evidence>
<gene>
    <name evidence="4" type="primary">pilX</name>
    <name evidence="4" type="ordered locus">RSPO_m00712</name>
</gene>
<dbReference type="InterPro" id="IPR025205">
    <property type="entry name" value="PilX/PilW_C"/>
</dbReference>
<dbReference type="Pfam" id="PF14341">
    <property type="entry name" value="PilX_N"/>
    <property type="match status" value="1"/>
</dbReference>
<proteinExistence type="predicted"/>
<dbReference type="AlphaFoldDB" id="F6G9Y2"/>
<organism evidence="4 5">
    <name type="scientific">Ralstonia solanacearum (strain Po82)</name>
    <dbReference type="NCBI Taxonomy" id="1031711"/>
    <lineage>
        <taxon>Bacteria</taxon>
        <taxon>Pseudomonadati</taxon>
        <taxon>Pseudomonadota</taxon>
        <taxon>Betaproteobacteria</taxon>
        <taxon>Burkholderiales</taxon>
        <taxon>Burkholderiaceae</taxon>
        <taxon>Ralstonia</taxon>
        <taxon>Ralstonia solanacearum species complex</taxon>
    </lineage>
</organism>
<dbReference type="Pfam" id="PF13681">
    <property type="entry name" value="PilX"/>
    <property type="match status" value="1"/>
</dbReference>
<dbReference type="KEGG" id="rsn:RSPO_m00712"/>
<dbReference type="Proteomes" id="UP000007953">
    <property type="component" value="Plasmid megaplasmid"/>
</dbReference>
<feature type="domain" description="PilX/PilW C-terminal" evidence="2">
    <location>
        <begin position="201"/>
        <end position="270"/>
    </location>
</feature>
<dbReference type="PATRIC" id="fig|1031711.3.peg.3932"/>
<dbReference type="InterPro" id="IPR025746">
    <property type="entry name" value="PilX_N_dom"/>
</dbReference>
<evidence type="ECO:0000256" key="1">
    <source>
        <dbReference type="SAM" id="Phobius"/>
    </source>
</evidence>
<dbReference type="EMBL" id="CP002820">
    <property type="protein sequence ID" value="AEG71350.1"/>
    <property type="molecule type" value="Genomic_DNA"/>
</dbReference>
<protein>
    <submittedName>
        <fullName evidence="4">Type-4 fimbrial biogenesis protein</fullName>
    </submittedName>
</protein>
<evidence type="ECO:0000313" key="5">
    <source>
        <dbReference type="Proteomes" id="UP000007953"/>
    </source>
</evidence>
<accession>F6G9Y2</accession>